<comment type="caution">
    <text evidence="1">The sequence shown here is derived from an EMBL/GenBank/DDBJ whole genome shotgun (WGS) entry which is preliminary data.</text>
</comment>
<evidence type="ECO:0000313" key="2">
    <source>
        <dbReference type="Proteomes" id="UP000324800"/>
    </source>
</evidence>
<sequence length="97" mass="10941">MDGVHFYNMDTDSMHLAIAGSKIEGYKYGLNLYNGNEQTDGIVSLVNRMKGVSEKKANLTTNDNIKCLKAFDVDPDKKNYKVKDTGKNEGETIQRYE</sequence>
<protein>
    <submittedName>
        <fullName evidence="1">Uncharacterized protein</fullName>
    </submittedName>
</protein>
<dbReference type="OrthoDB" id="6153129at2759"/>
<dbReference type="Proteomes" id="UP000324800">
    <property type="component" value="Unassembled WGS sequence"/>
</dbReference>
<reference evidence="1 2" key="1">
    <citation type="submission" date="2019-03" db="EMBL/GenBank/DDBJ databases">
        <title>Single cell metagenomics reveals metabolic interactions within the superorganism composed of flagellate Streblomastix strix and complex community of Bacteroidetes bacteria on its surface.</title>
        <authorList>
            <person name="Treitli S.C."/>
            <person name="Kolisko M."/>
            <person name="Husnik F."/>
            <person name="Keeling P."/>
            <person name="Hampl V."/>
        </authorList>
    </citation>
    <scope>NUCLEOTIDE SEQUENCE [LARGE SCALE GENOMIC DNA]</scope>
    <source>
        <strain evidence="1">ST1C</strain>
    </source>
</reference>
<evidence type="ECO:0000313" key="1">
    <source>
        <dbReference type="EMBL" id="KAA6374271.1"/>
    </source>
</evidence>
<proteinExistence type="predicted"/>
<dbReference type="EMBL" id="SNRW01012103">
    <property type="protein sequence ID" value="KAA6374271.1"/>
    <property type="molecule type" value="Genomic_DNA"/>
</dbReference>
<dbReference type="AlphaFoldDB" id="A0A5J4UWJ8"/>
<organism evidence="1 2">
    <name type="scientific">Streblomastix strix</name>
    <dbReference type="NCBI Taxonomy" id="222440"/>
    <lineage>
        <taxon>Eukaryota</taxon>
        <taxon>Metamonada</taxon>
        <taxon>Preaxostyla</taxon>
        <taxon>Oxymonadida</taxon>
        <taxon>Streblomastigidae</taxon>
        <taxon>Streblomastix</taxon>
    </lineage>
</organism>
<gene>
    <name evidence="1" type="ORF">EZS28_030205</name>
</gene>
<accession>A0A5J4UWJ8</accession>
<name>A0A5J4UWJ8_9EUKA</name>